<dbReference type="RefSeq" id="XP_025387153.1">
    <property type="nucleotide sequence ID" value="XM_025537396.1"/>
</dbReference>
<keyword evidence="3" id="KW-1185">Reference proteome</keyword>
<comment type="caution">
    <text evidence="2">The sequence shown here is derived from an EMBL/GenBank/DDBJ whole genome shotgun (WGS) entry which is preliminary data.</text>
</comment>
<dbReference type="EMBL" id="MSFU01000015">
    <property type="protein sequence ID" value="PWY71162.1"/>
    <property type="molecule type" value="Genomic_DNA"/>
</dbReference>
<feature type="signal peptide" evidence="1">
    <location>
        <begin position="1"/>
        <end position="23"/>
    </location>
</feature>
<organism evidence="2 3">
    <name type="scientific">Aspergillus eucalypticola (strain CBS 122712 / IBT 29274)</name>
    <dbReference type="NCBI Taxonomy" id="1448314"/>
    <lineage>
        <taxon>Eukaryota</taxon>
        <taxon>Fungi</taxon>
        <taxon>Dikarya</taxon>
        <taxon>Ascomycota</taxon>
        <taxon>Pezizomycotina</taxon>
        <taxon>Eurotiomycetes</taxon>
        <taxon>Eurotiomycetidae</taxon>
        <taxon>Eurotiales</taxon>
        <taxon>Aspergillaceae</taxon>
        <taxon>Aspergillus</taxon>
        <taxon>Aspergillus subgen. Circumdati</taxon>
    </lineage>
</organism>
<dbReference type="AlphaFoldDB" id="A0A317VE17"/>
<name>A0A317VE17_ASPEC</name>
<feature type="chain" id="PRO_5016233943" evidence="1">
    <location>
        <begin position="24"/>
        <end position="185"/>
    </location>
</feature>
<dbReference type="VEuPathDB" id="FungiDB:BO83DRAFT_49682"/>
<accession>A0A317VE17</accession>
<reference evidence="2" key="1">
    <citation type="submission" date="2016-12" db="EMBL/GenBank/DDBJ databases">
        <title>The genomes of Aspergillus section Nigri reveals drivers in fungal speciation.</title>
        <authorList>
            <consortium name="DOE Joint Genome Institute"/>
            <person name="Vesth T.C."/>
            <person name="Nybo J."/>
            <person name="Theobald S."/>
            <person name="Brandl J."/>
            <person name="Frisvad J.C."/>
            <person name="Nielsen K.F."/>
            <person name="Lyhne E.K."/>
            <person name="Kogle M.E."/>
            <person name="Kuo A."/>
            <person name="Riley R."/>
            <person name="Clum A."/>
            <person name="Nolan M."/>
            <person name="Lipzen A."/>
            <person name="Salamov A."/>
            <person name="Henrissat B."/>
            <person name="Wiebenga A."/>
            <person name="De vries R.P."/>
            <person name="Grigoriev I.V."/>
            <person name="Mortensen U.H."/>
            <person name="Andersen M.R."/>
            <person name="Baker S.E."/>
        </authorList>
    </citation>
    <scope>NUCLEOTIDE SEQUENCE</scope>
    <source>
        <strain evidence="2">CBS 122712</strain>
    </source>
</reference>
<sequence>MMQWTSFLCPLITLHAGLGAAWGTHVKRGSETNATLLAYGQNSSAYPIAYGLSDGLLYIAQNPENTAADLTPMYWDLPSITDDCWIVNGTFMNGTRAGSLYIRPESDNCLGVLPFAQAKGVNGVVTGFGLFASQLVYNNNTQLEAQFWAAKTDTEDVYKLVWVEDSAQLASESFPVVVKASEDST</sequence>
<dbReference type="GeneID" id="37059358"/>
<dbReference type="OrthoDB" id="5230873at2759"/>
<evidence type="ECO:0000313" key="3">
    <source>
        <dbReference type="Proteomes" id="UP000246171"/>
    </source>
</evidence>
<keyword evidence="1" id="KW-0732">Signal</keyword>
<dbReference type="Proteomes" id="UP000246171">
    <property type="component" value="Unassembled WGS sequence"/>
</dbReference>
<evidence type="ECO:0000313" key="2">
    <source>
        <dbReference type="EMBL" id="PWY71162.1"/>
    </source>
</evidence>
<evidence type="ECO:0000256" key="1">
    <source>
        <dbReference type="SAM" id="SignalP"/>
    </source>
</evidence>
<proteinExistence type="predicted"/>
<gene>
    <name evidence="2" type="ORF">BO83DRAFT_49682</name>
</gene>
<protein>
    <submittedName>
        <fullName evidence="2">Uncharacterized protein</fullName>
    </submittedName>
</protein>